<comment type="caution">
    <text evidence="8">The sequence shown here is derived from an EMBL/GenBank/DDBJ whole genome shotgun (WGS) entry which is preliminary data.</text>
</comment>
<accession>A0ABV3FXS6</accession>
<dbReference type="Proteomes" id="UP001551695">
    <property type="component" value="Unassembled WGS sequence"/>
</dbReference>
<keyword evidence="9" id="KW-1185">Reference proteome</keyword>
<name>A0ABV3FXS6_9NOCA</name>
<proteinExistence type="inferred from homology"/>
<feature type="signal peptide" evidence="6">
    <location>
        <begin position="1"/>
        <end position="30"/>
    </location>
</feature>
<organism evidence="8 9">
    <name type="scientific">Nocardia aurea</name>
    <dbReference type="NCBI Taxonomy" id="2144174"/>
    <lineage>
        <taxon>Bacteria</taxon>
        <taxon>Bacillati</taxon>
        <taxon>Actinomycetota</taxon>
        <taxon>Actinomycetes</taxon>
        <taxon>Mycobacteriales</taxon>
        <taxon>Nocardiaceae</taxon>
        <taxon>Nocardia</taxon>
    </lineage>
</organism>
<dbReference type="PROSITE" id="PS51318">
    <property type="entry name" value="TAT"/>
    <property type="match status" value="1"/>
</dbReference>
<feature type="domain" description="DAPG hydrolase PhiG" evidence="7">
    <location>
        <begin position="91"/>
        <end position="303"/>
    </location>
</feature>
<comment type="cofactor">
    <cofactor evidence="1">
        <name>Zn(2+)</name>
        <dbReference type="ChEBI" id="CHEBI:29105"/>
    </cofactor>
</comment>
<evidence type="ECO:0000313" key="8">
    <source>
        <dbReference type="EMBL" id="MEV0710148.1"/>
    </source>
</evidence>
<keyword evidence="6" id="KW-0732">Signal</keyword>
<comment type="similarity">
    <text evidence="5">Belongs to the DAPG/phloretin hydrolase family.</text>
</comment>
<dbReference type="InterPro" id="IPR041526">
    <property type="entry name" value="DAPG_hydrolase"/>
</dbReference>
<dbReference type="Pfam" id="PF18089">
    <property type="entry name" value="DAPG_hydrolase"/>
    <property type="match status" value="1"/>
</dbReference>
<evidence type="ECO:0000256" key="1">
    <source>
        <dbReference type="ARBA" id="ARBA00001947"/>
    </source>
</evidence>
<evidence type="ECO:0000259" key="7">
    <source>
        <dbReference type="Pfam" id="PF18089"/>
    </source>
</evidence>
<gene>
    <name evidence="8" type="ORF">AB0I48_21510</name>
</gene>
<dbReference type="RefSeq" id="WP_357785908.1">
    <property type="nucleotide sequence ID" value="NZ_JBFAKC010000009.1"/>
</dbReference>
<feature type="chain" id="PRO_5045375305" description="DAPG hydrolase PhiG domain-containing protein" evidence="6">
    <location>
        <begin position="31"/>
        <end position="306"/>
    </location>
</feature>
<dbReference type="EMBL" id="JBFAKC010000009">
    <property type="protein sequence ID" value="MEV0710148.1"/>
    <property type="molecule type" value="Genomic_DNA"/>
</dbReference>
<keyword evidence="2" id="KW-0479">Metal-binding</keyword>
<evidence type="ECO:0000256" key="6">
    <source>
        <dbReference type="SAM" id="SignalP"/>
    </source>
</evidence>
<sequence length="306" mass="33417">MARQRYLTRRVTLSLGAAVAGAVVTGGVGAANAEPDAPNTRYRGYSDHDRTRPYAKYMADRTAPEPAPISAAYAGPPTPAADIPDFSALRADLAATGSSPIETGYGRTASGQAWVAVRTEMPRVTAAMWDWWFGWHSSESARYKLWHPDAHLYAAIAADRTAAPLPDRERYVGNISYVDEYIGPKLQQLAIAFQDPIAHGFDVPEGQTVVFGRVGSSVAPLDVGWLAHQVRPITGGCEMRSRFSLNMWSLRIPDLARAADAVGRGPSVDPRDIAADLDAARDLLLHCGQEMNHLARFLPELYREFR</sequence>
<reference evidence="8 9" key="1">
    <citation type="submission" date="2024-06" db="EMBL/GenBank/DDBJ databases">
        <title>The Natural Products Discovery Center: Release of the First 8490 Sequenced Strains for Exploring Actinobacteria Biosynthetic Diversity.</title>
        <authorList>
            <person name="Kalkreuter E."/>
            <person name="Kautsar S.A."/>
            <person name="Yang D."/>
            <person name="Bader C.D."/>
            <person name="Teijaro C.N."/>
            <person name="Fluegel L."/>
            <person name="Davis C.M."/>
            <person name="Simpson J.R."/>
            <person name="Lauterbach L."/>
            <person name="Steele A.D."/>
            <person name="Gui C."/>
            <person name="Meng S."/>
            <person name="Li G."/>
            <person name="Viehrig K."/>
            <person name="Ye F."/>
            <person name="Su P."/>
            <person name="Kiefer A.F."/>
            <person name="Nichols A."/>
            <person name="Cepeda A.J."/>
            <person name="Yan W."/>
            <person name="Fan B."/>
            <person name="Jiang Y."/>
            <person name="Adhikari A."/>
            <person name="Zheng C.-J."/>
            <person name="Schuster L."/>
            <person name="Cowan T.M."/>
            <person name="Smanski M.J."/>
            <person name="Chevrette M.G."/>
            <person name="De Carvalho L.P.S."/>
            <person name="Shen B."/>
        </authorList>
    </citation>
    <scope>NUCLEOTIDE SEQUENCE [LARGE SCALE GENOMIC DNA]</scope>
    <source>
        <strain evidence="8 9">NPDC050403</strain>
    </source>
</reference>
<keyword evidence="3" id="KW-0378">Hydrolase</keyword>
<evidence type="ECO:0000256" key="3">
    <source>
        <dbReference type="ARBA" id="ARBA00022801"/>
    </source>
</evidence>
<evidence type="ECO:0000256" key="4">
    <source>
        <dbReference type="ARBA" id="ARBA00022833"/>
    </source>
</evidence>
<dbReference type="InterPro" id="IPR006311">
    <property type="entry name" value="TAT_signal"/>
</dbReference>
<evidence type="ECO:0000256" key="2">
    <source>
        <dbReference type="ARBA" id="ARBA00022723"/>
    </source>
</evidence>
<evidence type="ECO:0000256" key="5">
    <source>
        <dbReference type="ARBA" id="ARBA00023459"/>
    </source>
</evidence>
<keyword evidence="4" id="KW-0862">Zinc</keyword>
<protein>
    <recommendedName>
        <fullName evidence="7">DAPG hydrolase PhiG domain-containing protein</fullName>
    </recommendedName>
</protein>
<evidence type="ECO:0000313" key="9">
    <source>
        <dbReference type="Proteomes" id="UP001551695"/>
    </source>
</evidence>